<evidence type="ECO:0000313" key="4">
    <source>
        <dbReference type="Proteomes" id="UP001205998"/>
    </source>
</evidence>
<feature type="compositionally biased region" description="Polar residues" evidence="1">
    <location>
        <begin position="2922"/>
        <end position="2935"/>
    </location>
</feature>
<dbReference type="PANTHER" id="PTHR33775">
    <property type="entry name" value="CARDIAC-ENRICHED FHL2-INTERACTING PROTEIN-RELATED"/>
    <property type="match status" value="1"/>
</dbReference>
<feature type="compositionally biased region" description="Basic and acidic residues" evidence="1">
    <location>
        <begin position="1756"/>
        <end position="1792"/>
    </location>
</feature>
<feature type="region of interest" description="Disordered" evidence="1">
    <location>
        <begin position="2881"/>
        <end position="2901"/>
    </location>
</feature>
<feature type="compositionally biased region" description="Basic and acidic residues" evidence="1">
    <location>
        <begin position="2362"/>
        <end position="2377"/>
    </location>
</feature>
<feature type="compositionally biased region" description="Polar residues" evidence="1">
    <location>
        <begin position="2593"/>
        <end position="2606"/>
    </location>
</feature>
<evidence type="ECO:0000256" key="1">
    <source>
        <dbReference type="SAM" id="MobiDB-lite"/>
    </source>
</evidence>
<feature type="region of interest" description="Disordered" evidence="1">
    <location>
        <begin position="1631"/>
        <end position="1650"/>
    </location>
</feature>
<protein>
    <recommendedName>
        <fullName evidence="2">DUF4585 domain-containing protein</fullName>
    </recommendedName>
</protein>
<gene>
    <name evidence="3" type="ORF">C0J50_10060</name>
</gene>
<feature type="compositionally biased region" description="Polar residues" evidence="1">
    <location>
        <begin position="1386"/>
        <end position="1395"/>
    </location>
</feature>
<feature type="region of interest" description="Disordered" evidence="1">
    <location>
        <begin position="1750"/>
        <end position="1792"/>
    </location>
</feature>
<organism evidence="3 4">
    <name type="scientific">Silurus asotus</name>
    <name type="common">Amur catfish</name>
    <name type="synonym">Parasilurus asotus</name>
    <dbReference type="NCBI Taxonomy" id="30991"/>
    <lineage>
        <taxon>Eukaryota</taxon>
        <taxon>Metazoa</taxon>
        <taxon>Chordata</taxon>
        <taxon>Craniata</taxon>
        <taxon>Vertebrata</taxon>
        <taxon>Euteleostomi</taxon>
        <taxon>Actinopterygii</taxon>
        <taxon>Neopterygii</taxon>
        <taxon>Teleostei</taxon>
        <taxon>Ostariophysi</taxon>
        <taxon>Siluriformes</taxon>
        <taxon>Siluridae</taxon>
        <taxon>Silurus</taxon>
    </lineage>
</organism>
<feature type="region of interest" description="Disordered" evidence="1">
    <location>
        <begin position="1855"/>
        <end position="1925"/>
    </location>
</feature>
<dbReference type="InterPro" id="IPR027838">
    <property type="entry name" value="DUF4585"/>
</dbReference>
<comment type="caution">
    <text evidence="3">The sequence shown here is derived from an EMBL/GenBank/DDBJ whole genome shotgun (WGS) entry which is preliminary data.</text>
</comment>
<keyword evidence="4" id="KW-1185">Reference proteome</keyword>
<dbReference type="GO" id="GO:0070886">
    <property type="term" value="P:positive regulation of calcineurin-NFAT signaling cascade"/>
    <property type="evidence" value="ECO:0007669"/>
    <property type="project" value="TreeGrafter"/>
</dbReference>
<feature type="region of interest" description="Disordered" evidence="1">
    <location>
        <begin position="2800"/>
        <end position="2827"/>
    </location>
</feature>
<dbReference type="EMBL" id="MU601092">
    <property type="protein sequence ID" value="KAI5606302.1"/>
    <property type="molecule type" value="Genomic_DNA"/>
</dbReference>
<feature type="compositionally biased region" description="Basic and acidic residues" evidence="1">
    <location>
        <begin position="2013"/>
        <end position="2029"/>
    </location>
</feature>
<feature type="compositionally biased region" description="Basic residues" evidence="1">
    <location>
        <begin position="9"/>
        <end position="19"/>
    </location>
</feature>
<feature type="region of interest" description="Disordered" evidence="1">
    <location>
        <begin position="1386"/>
        <end position="1410"/>
    </location>
</feature>
<feature type="compositionally biased region" description="Basic and acidic residues" evidence="1">
    <location>
        <begin position="1903"/>
        <end position="1916"/>
    </location>
</feature>
<dbReference type="PANTHER" id="PTHR33775:SF2">
    <property type="entry name" value="CARDIAC-ENRICHED FHL2-INTERACTING PROTEIN"/>
    <property type="match status" value="1"/>
</dbReference>
<dbReference type="InterPro" id="IPR052303">
    <property type="entry name" value="CEFIP"/>
</dbReference>
<feature type="region of interest" description="Disordered" evidence="1">
    <location>
        <begin position="2576"/>
        <end position="2606"/>
    </location>
</feature>
<sequence length="3147" mass="355327">MSSLEKRQANRRGSAHGPRKCSDGISDTSSVGSFIDDTDREVSSLTDRAFRSLCIGEDAIYNDLEVSSPADQHKACVTEAHQKKDSRADCHESFAHGIQYKEKERKSEVASTFQHSYVDIAQAHVFRDEGLSYISNGSMEATWQQKRSTSRVSSLIKAFSSGESYSESGAPDTVKDKYPDFNSESWDKSALLSIQNELSEFSSGYHPNFKSGSLQSYGNYFHSVAQMNTATSTKTKFKALNTANTFFHSELSPFQLWKDYNRFPFERGDPSRFVSANECPRWYDSALYKELTATHRIASSPVEGRHFTRRKIEDVAASQRSRSTVIQKASAIEKRCESEVSSNCPPWKNNCVKNKLPSNRPSTVSPTNEKVHRPDSSLLYHSRHGYEIQHKVGKVGSSEMSSRITPFNITQLLTPVIPGRQETETSEVLLFAHTPLVSESDSDLKPQSEAKQLRDSYKAKASSLLFNLKDNRKRVKSTYSPSKFKGLETADMNKHPSKLEGCESRLFEASGSKVSNQEHSLAPVAWELCNQVESNYELSLAQTAELNQFADKSHDNMTLVSQYDTTKCNIPYLSTPNHPDLLTNRESEHYKLSRNSGLSNSGRSPVCQNNGSIKTFGKAIQETENIFSKHPAHLSVEMASKQSLYRREDAGHLNFEERNIVGKSSSGYMNNQVTEKNLSWKRTGPINMVTKEMVNNNGLKDAMPFKGEIAAMIEMDKQRKATAKQYLPATSESYTMKKEMCINKLNEKKNMSSISKDKQFHDTNNIFQTYVDKRFSNKHVKDGHANTQAMSQNLHEHNFTRKPEMTAHEKLCLQREMKHPAMDIETESDYNQRIHFLQSMEEKYHYNEGSVAYQPYKYESNKQWHIATTAKCMSGQLQQSEIKAEQPEESNYVHSLSRASCIQQQSAAHLARISQRNWITENRAKTEEHKPTYSIAPSQIYHKQGEMNTDFNIPNTQRTLQNDNTSQARGDRFNINDILSVRDNQQAKRIRENKHILNGRVGDSTKLENLTSPVTSDVSEDIAAKTEPSKVQSHALQDGVSHCKHENISYGYGRKESHIPNDVKERPGKDIFINNENEKMTLRALSYKEKGQTKQEILTSKLKAHAQKEISAIKEKGLAKHVIPIRNQIKQSTAPNSRKGQITQEVLSPKKEITAEKLNHLFQDITYSSVSLTKEQKNQGKCEPKYESLNTKKVELPKRDIHSEKENTANEKEGIKIQTIRPQEEKITDEDQKFVQNAVQSKEFQINTPSNNNEKEQCTNNSDVANTTIPDKCFSRSPTLEVFSYNKSFTKKENKISSVLPTKCTSNITEYSTLKENGNDSPKHEVSVKAATNNKPFSLYNISEKAITHECSINKTKEQSLNVNEDKLTTDSKKDSLKCYDLEETSTSGDNTIPNASRPEMCTRRNKTQSDWTKDEAVAVEKTTNMIKSKAALPDEQMTNSEKEEEHLQSGNSEIIGNQMVLFEISPKLSCLGSSKPIEKESWFDKQDIQTEAIQTVKTTEDTFVQQPQTIAVNVDILEPSQNASSCKELGFQTTLSLSNAESINLDSSEENKYSLQQEPERTKLDCEENGEVQETLSQLNLKLKHESQNQQIISDKEVIESNDQQLQQEIERTPDNEHYKQKSKLFHEYTDSTPMENKQSSDERRIYSSDGFNSTGIKWETTEEKLSSPVISINGQDQQLVSQPTPDKSAASINPVSESHVIHIASKEDGSPKDEPVIYSICVSSTSEAVSEDEPIIFSISVSSLSDASITTGPEKQEKSEKQLSIEHTDKEDKETFSNKNKESDFLESKGDSKEVRLLVKNNVAEQEAVVRKCDSTASKDKLDYYRSTEVDNISSSYESLFAKYVVPNGDTIHLESDQNEQNKKQGDEKEESTDNSSQKIQNNTMDIDYRPAEKMLTSADFTKKHSPESRKLKSPEASPKHLRNTEENHELCFTHSKQEHQSVNEGSTQRDNGVVLSERNNEEDVSAKQDILMSTFVSLCEDIVDSQSAKQTVGNGNVPVKESQQVAKKVQKMEKEKKDNDEDKKNETVQVKCKNETLYRAGSLNVESLNHTTDLLRASSKTSANDQNRIKTKDTRASLVQNSQNTVNQTVHSKSSTLQYRTQEELEKDAFQQEKVSKETGDNKALQNNTNELVCTNIELPEPEHIKFMASNEVKASKVTVLQKEIPPFTNEQTQENSNCYQNKIKNYFHAEVSDGPKVDKEMYKNEKENQIKADAVKTRGAITLNNASENAQTATPAKFTGTKASSTSSMREDGLEGLANEKWKGEPAQKVRELLTVEITSLCKGPKTASSLNKGYKDSKCESIMSEENLKEEKTQPQDKNDEHFKKRLIDNTQKNTLEIEHKAGIELFQENSGKVLGDEKDLSNVSHPRKEALPESQGSRYDGIDMLHSNKNSQNHDTVTTNKEETFTATEVTQKEKKMTRPEISALADYARLRVISAEEDTITEKDLLQKMNTYRKYNLSPAMQQKVNFTMPVGDTEQSKQMPVNKKSENSNTRATPLQVQERQTNKISDDILAGHNQSSRKGESIVHPNLGSLAKSSDDRAFAIKNTESTKENTLTKNMQSNTKKALFTQNDGYSRSHEVDQATHPVRSQSKSKNDPQLKQPANANLLEKSVYPQVNKFQSLPQASIEIKLNDGNKHVENTIKEEEKNEEELQYYIVNAMESETKQKNNHEPHSLSHIKASKKESTEMNATAPLRSCTSSPAVGKHFMFSVKDNTAKPSSVTKTVRPHFCRSFSEEFRIGSPVGSCWGSEKDKAEYSHKNDPKESANSPVFHEQSITSHQLTREKEIQARNKVLSPGLMERKEPRSYNRRNRMPEEDESQSLNITTSVEGLAASSEVLSVSRSFGTEHIRHTYARPESSCYERPESACYERPESACSDMRPASKPPTVPPKTDKALRRAKRLTTRRIKKVEDKINSETPVQTESKSIRTVSSLPSSPMVHSSTPQSVQSSPSISQYHAEPNYAPPAPSIVAHSFPMTQRRLLQDPNSGQIFMVDMPVQVKTKTFFDPETGKYLQLNVRQRSQSTSSQPASVEVLSPQYVVYPGFLPMPVSVSSSVRSSSQMSAPVALTEGQNQLKANHKQSEQEICKPECNRNVQQHNRPMYRTHEQTAREILHNENVRMTPRKTHIITMSELEDFAVENT</sequence>
<dbReference type="Pfam" id="PF15232">
    <property type="entry name" value="DUF4585"/>
    <property type="match status" value="1"/>
</dbReference>
<feature type="compositionally biased region" description="Low complexity" evidence="1">
    <location>
        <begin position="2936"/>
        <end position="2958"/>
    </location>
</feature>
<feature type="region of interest" description="Disordered" evidence="1">
    <location>
        <begin position="1"/>
        <end position="38"/>
    </location>
</feature>
<reference evidence="3" key="1">
    <citation type="submission" date="2018-07" db="EMBL/GenBank/DDBJ databases">
        <title>Comparative genomics of catfishes provides insights into carnivory and benthic adaptation.</title>
        <authorList>
            <person name="Zhang Y."/>
            <person name="Wang D."/>
            <person name="Peng Z."/>
            <person name="Zheng S."/>
            <person name="Shao F."/>
            <person name="Tao W."/>
        </authorList>
    </citation>
    <scope>NUCLEOTIDE SEQUENCE</scope>
    <source>
        <strain evidence="3">Chongqing</strain>
    </source>
</reference>
<feature type="region of interest" description="Disordered" evidence="1">
    <location>
        <begin position="2004"/>
        <end position="2029"/>
    </location>
</feature>
<accession>A0AAD4ZYB7</accession>
<dbReference type="GO" id="GO:0030018">
    <property type="term" value="C:Z disc"/>
    <property type="evidence" value="ECO:0007669"/>
    <property type="project" value="TreeGrafter"/>
</dbReference>
<feature type="domain" description="DUF4585" evidence="2">
    <location>
        <begin position="2980"/>
        <end position="3052"/>
    </location>
</feature>
<proteinExistence type="predicted"/>
<feature type="compositionally biased region" description="Polar residues" evidence="1">
    <location>
        <begin position="1876"/>
        <end position="1887"/>
    </location>
</feature>
<feature type="region of interest" description="Disordered" evidence="1">
    <location>
        <begin position="2917"/>
        <end position="2958"/>
    </location>
</feature>
<evidence type="ECO:0000259" key="2">
    <source>
        <dbReference type="Pfam" id="PF15232"/>
    </source>
</evidence>
<feature type="region of interest" description="Disordered" evidence="1">
    <location>
        <begin position="2362"/>
        <end position="2384"/>
    </location>
</feature>
<feature type="compositionally biased region" description="Polar residues" evidence="1">
    <location>
        <begin position="2495"/>
        <end position="2508"/>
    </location>
</feature>
<name>A0AAD4ZYB7_SILAS</name>
<dbReference type="Proteomes" id="UP001205998">
    <property type="component" value="Unassembled WGS sequence"/>
</dbReference>
<evidence type="ECO:0000313" key="3">
    <source>
        <dbReference type="EMBL" id="KAI5606302.1"/>
    </source>
</evidence>
<feature type="compositionally biased region" description="Basic and acidic residues" evidence="1">
    <location>
        <begin position="1855"/>
        <end position="1869"/>
    </location>
</feature>
<feature type="region of interest" description="Disordered" evidence="1">
    <location>
        <begin position="2480"/>
        <end position="2510"/>
    </location>
</feature>